<dbReference type="AlphaFoldDB" id="A0A7Z0IUB6"/>
<keyword evidence="2" id="KW-0670">Pyruvate</keyword>
<evidence type="ECO:0000313" key="2">
    <source>
        <dbReference type="EMBL" id="NYI80044.1"/>
    </source>
</evidence>
<dbReference type="Gene3D" id="1.20.120.450">
    <property type="entry name" value="dinb family like domain"/>
    <property type="match status" value="1"/>
</dbReference>
<reference evidence="2 3" key="1">
    <citation type="submission" date="2020-07" db="EMBL/GenBank/DDBJ databases">
        <title>Sequencing the genomes of 1000 actinobacteria strains.</title>
        <authorList>
            <person name="Klenk H.-P."/>
        </authorList>
    </citation>
    <scope>NUCLEOTIDE SEQUENCE [LARGE SCALE GENOMIC DNA]</scope>
    <source>
        <strain evidence="2 3">DSM 26487</strain>
    </source>
</reference>
<name>A0A7Z0IUB6_9ACTN</name>
<proteinExistence type="predicted"/>
<organism evidence="2 3">
    <name type="scientific">Nocardioides panzhihuensis</name>
    <dbReference type="NCBI Taxonomy" id="860243"/>
    <lineage>
        <taxon>Bacteria</taxon>
        <taxon>Bacillati</taxon>
        <taxon>Actinomycetota</taxon>
        <taxon>Actinomycetes</taxon>
        <taxon>Propionibacteriales</taxon>
        <taxon>Nocardioidaceae</taxon>
        <taxon>Nocardioides</taxon>
    </lineage>
</organism>
<dbReference type="GO" id="GO:0050077">
    <property type="term" value="F:maleylpyruvate isomerase activity"/>
    <property type="evidence" value="ECO:0007669"/>
    <property type="project" value="UniProtKB-EC"/>
</dbReference>
<dbReference type="InterPro" id="IPR017517">
    <property type="entry name" value="Maleyloyr_isom"/>
</dbReference>
<dbReference type="Pfam" id="PF11716">
    <property type="entry name" value="MDMPI_N"/>
    <property type="match status" value="1"/>
</dbReference>
<dbReference type="EMBL" id="JACBZR010000001">
    <property type="protein sequence ID" value="NYI80044.1"/>
    <property type="molecule type" value="Genomic_DNA"/>
</dbReference>
<dbReference type="InterPro" id="IPR024344">
    <property type="entry name" value="MDMPI_metal-binding"/>
</dbReference>
<keyword evidence="3" id="KW-1185">Reference proteome</keyword>
<dbReference type="EC" id="5.2.1.4" evidence="2"/>
<feature type="domain" description="Mycothiol-dependent maleylpyruvate isomerase metal-binding" evidence="1">
    <location>
        <begin position="46"/>
        <end position="164"/>
    </location>
</feature>
<evidence type="ECO:0000259" key="1">
    <source>
        <dbReference type="Pfam" id="PF11716"/>
    </source>
</evidence>
<dbReference type="SUPFAM" id="SSF109854">
    <property type="entry name" value="DinB/YfiT-like putative metalloenzymes"/>
    <property type="match status" value="1"/>
</dbReference>
<gene>
    <name evidence="2" type="ORF">BJ988_004692</name>
</gene>
<accession>A0A7Z0IUB6</accession>
<dbReference type="GO" id="GO:0046872">
    <property type="term" value="F:metal ion binding"/>
    <property type="evidence" value="ECO:0007669"/>
    <property type="project" value="InterPro"/>
</dbReference>
<comment type="caution">
    <text evidence="2">The sequence shown here is derived from an EMBL/GenBank/DDBJ whole genome shotgun (WGS) entry which is preliminary data.</text>
</comment>
<dbReference type="InterPro" id="IPR034660">
    <property type="entry name" value="DinB/YfiT-like"/>
</dbReference>
<dbReference type="Proteomes" id="UP000564496">
    <property type="component" value="Unassembled WGS sequence"/>
</dbReference>
<protein>
    <submittedName>
        <fullName evidence="2">Maleylpyruvate isomerase</fullName>
        <ecNumber evidence="2">5.2.1.4</ecNumber>
    </submittedName>
</protein>
<keyword evidence="2" id="KW-0413">Isomerase</keyword>
<evidence type="ECO:0000313" key="3">
    <source>
        <dbReference type="Proteomes" id="UP000564496"/>
    </source>
</evidence>
<dbReference type="NCBIfam" id="TIGR03083">
    <property type="entry name" value="maleylpyruvate isomerase family mycothiol-dependent enzyme"/>
    <property type="match status" value="1"/>
</dbReference>
<sequence length="227" mass="24928">MTILIGTTPRRTFDDSRRWIAEGTALLTDGIDRLGPADPSTGSGHRFDGDSQLPGWTRKHLIGHVAANADALGNLVSWAETGAEKRMYASPEQRNADIEEAATRPADELRAWYLRGAEELDEAMDRLTPEQWEHEVITAQLVTRKASDVPWMRAREVFVHAVDLGVGITFADMPEDFLLALADDIRTKRALSDDDLRGVTGPLPGVAAWLAGRPHGMADAPELGPWL</sequence>
<dbReference type="RefSeq" id="WP_179660273.1">
    <property type="nucleotide sequence ID" value="NZ_JACBZR010000001.1"/>
</dbReference>